<feature type="signal peptide" evidence="2">
    <location>
        <begin position="1"/>
        <end position="25"/>
    </location>
</feature>
<organism evidence="3 4">
    <name type="scientific">Bradyrhizobium sediminis</name>
    <dbReference type="NCBI Taxonomy" id="2840469"/>
    <lineage>
        <taxon>Bacteria</taxon>
        <taxon>Pseudomonadati</taxon>
        <taxon>Pseudomonadota</taxon>
        <taxon>Alphaproteobacteria</taxon>
        <taxon>Hyphomicrobiales</taxon>
        <taxon>Nitrobacteraceae</taxon>
        <taxon>Bradyrhizobium</taxon>
    </lineage>
</organism>
<dbReference type="EMBL" id="CP076134">
    <property type="protein sequence ID" value="QWG13927.1"/>
    <property type="molecule type" value="Genomic_DNA"/>
</dbReference>
<evidence type="ECO:0000313" key="4">
    <source>
        <dbReference type="Proteomes" id="UP000680839"/>
    </source>
</evidence>
<reference evidence="3" key="1">
    <citation type="submission" date="2021-06" db="EMBL/GenBank/DDBJ databases">
        <title>Bradyrhizobium sp. S2-20-1 Genome sequencing.</title>
        <authorList>
            <person name="Jin L."/>
        </authorList>
    </citation>
    <scope>NUCLEOTIDE SEQUENCE</scope>
    <source>
        <strain evidence="3">S2-20-1</strain>
    </source>
</reference>
<comment type="similarity">
    <text evidence="1">Belongs to the UPF0065 (bug) family.</text>
</comment>
<sequence length="325" mass="33143">MSIWNKSLCAAAAFGLAATFNLAHAQTFPNRVITLVIPFAPGGSTSIVGRVIADKMSEILGEKVVVDNRPGAGGTVGTKAVAKSDPDGYTIALGYTGTLAIGPSLYKNAGYDPRKDFAPIGLIGNAPNSLVVHPSFPAKSVAELIAYAKANPGKVNFGSAGAGTVSHITGEYFAASAGIKLIHIPYKGTGPALTDLLGGHIPMAFAPIPASHANISAGKLRALAVTSATRSSLLPEVPTIAESGLPGFDASLYYGLVAPAGTPRPVIDKLNAALQAALASADVKKQLGLDGTEITPGTPEDYAAFIDKDEKKWAGLVKASGVAQE</sequence>
<name>A0A975NF46_9BRAD</name>
<dbReference type="Pfam" id="PF03401">
    <property type="entry name" value="TctC"/>
    <property type="match status" value="1"/>
</dbReference>
<feature type="chain" id="PRO_5037146276" evidence="2">
    <location>
        <begin position="26"/>
        <end position="325"/>
    </location>
</feature>
<dbReference type="Gene3D" id="3.40.190.10">
    <property type="entry name" value="Periplasmic binding protein-like II"/>
    <property type="match status" value="1"/>
</dbReference>
<dbReference type="InterPro" id="IPR005064">
    <property type="entry name" value="BUG"/>
</dbReference>
<dbReference type="PIRSF" id="PIRSF017082">
    <property type="entry name" value="YflP"/>
    <property type="match status" value="1"/>
</dbReference>
<keyword evidence="2" id="KW-0732">Signal</keyword>
<evidence type="ECO:0000313" key="3">
    <source>
        <dbReference type="EMBL" id="QWG13927.1"/>
    </source>
</evidence>
<protein>
    <submittedName>
        <fullName evidence="3">Tripartite tricarboxylate transporter substrate binding protein</fullName>
    </submittedName>
</protein>
<gene>
    <name evidence="3" type="ORF">KMZ29_04240</name>
</gene>
<dbReference type="Proteomes" id="UP000680839">
    <property type="component" value="Chromosome"/>
</dbReference>
<dbReference type="PANTHER" id="PTHR42928:SF5">
    <property type="entry name" value="BLR1237 PROTEIN"/>
    <property type="match status" value="1"/>
</dbReference>
<dbReference type="SUPFAM" id="SSF53850">
    <property type="entry name" value="Periplasmic binding protein-like II"/>
    <property type="match status" value="1"/>
</dbReference>
<dbReference type="RefSeq" id="WP_215622590.1">
    <property type="nucleotide sequence ID" value="NZ_CP076134.1"/>
</dbReference>
<dbReference type="InterPro" id="IPR042100">
    <property type="entry name" value="Bug_dom1"/>
</dbReference>
<evidence type="ECO:0000256" key="2">
    <source>
        <dbReference type="SAM" id="SignalP"/>
    </source>
</evidence>
<dbReference type="AlphaFoldDB" id="A0A975NF46"/>
<evidence type="ECO:0000256" key="1">
    <source>
        <dbReference type="ARBA" id="ARBA00006987"/>
    </source>
</evidence>
<dbReference type="PANTHER" id="PTHR42928">
    <property type="entry name" value="TRICARBOXYLATE-BINDING PROTEIN"/>
    <property type="match status" value="1"/>
</dbReference>
<proteinExistence type="inferred from homology"/>
<accession>A0A975NF46</accession>
<dbReference type="CDD" id="cd13578">
    <property type="entry name" value="PBP2_Bug27"/>
    <property type="match status" value="1"/>
</dbReference>
<dbReference type="Gene3D" id="3.40.190.150">
    <property type="entry name" value="Bordetella uptake gene, domain 1"/>
    <property type="match status" value="1"/>
</dbReference>